<dbReference type="GO" id="GO:0003700">
    <property type="term" value="F:DNA-binding transcription factor activity"/>
    <property type="evidence" value="ECO:0007669"/>
    <property type="project" value="TreeGrafter"/>
</dbReference>
<keyword evidence="3" id="KW-0804">Transcription</keyword>
<feature type="domain" description="HTH tetR-type" evidence="5">
    <location>
        <begin position="9"/>
        <end position="69"/>
    </location>
</feature>
<evidence type="ECO:0000256" key="1">
    <source>
        <dbReference type="ARBA" id="ARBA00023015"/>
    </source>
</evidence>
<keyword evidence="1" id="KW-0805">Transcription regulation</keyword>
<evidence type="ECO:0000259" key="5">
    <source>
        <dbReference type="PROSITE" id="PS50977"/>
    </source>
</evidence>
<keyword evidence="2 4" id="KW-0238">DNA-binding</keyword>
<evidence type="ECO:0000256" key="4">
    <source>
        <dbReference type="PROSITE-ProRule" id="PRU00335"/>
    </source>
</evidence>
<dbReference type="FunFam" id="1.10.10.60:FF:000141">
    <property type="entry name" value="TetR family transcriptional regulator"/>
    <property type="match status" value="1"/>
</dbReference>
<dbReference type="Gene3D" id="1.10.357.10">
    <property type="entry name" value="Tetracycline Repressor, domain 2"/>
    <property type="match status" value="1"/>
</dbReference>
<proteinExistence type="predicted"/>
<dbReference type="InterPro" id="IPR009057">
    <property type="entry name" value="Homeodomain-like_sf"/>
</dbReference>
<protein>
    <submittedName>
        <fullName evidence="6">TetR family transcriptional regulator</fullName>
    </submittedName>
</protein>
<name>A0A1U9QYF1_STRNV</name>
<dbReference type="GO" id="GO:0000976">
    <property type="term" value="F:transcription cis-regulatory region binding"/>
    <property type="evidence" value="ECO:0007669"/>
    <property type="project" value="TreeGrafter"/>
</dbReference>
<accession>A0A1U9QYF1</accession>
<dbReference type="InterPro" id="IPR036271">
    <property type="entry name" value="Tet_transcr_reg_TetR-rel_C_sf"/>
</dbReference>
<evidence type="ECO:0000313" key="7">
    <source>
        <dbReference type="Proteomes" id="UP000189677"/>
    </source>
</evidence>
<dbReference type="RefSeq" id="WP_078077772.1">
    <property type="nucleotide sequence ID" value="NZ_CP018047.1"/>
</dbReference>
<dbReference type="SUPFAM" id="SSF46689">
    <property type="entry name" value="Homeodomain-like"/>
    <property type="match status" value="1"/>
</dbReference>
<evidence type="ECO:0000256" key="2">
    <source>
        <dbReference type="ARBA" id="ARBA00023125"/>
    </source>
</evidence>
<dbReference type="PRINTS" id="PR00455">
    <property type="entry name" value="HTHTETR"/>
</dbReference>
<dbReference type="Gene3D" id="1.10.10.60">
    <property type="entry name" value="Homeodomain-like"/>
    <property type="match status" value="1"/>
</dbReference>
<dbReference type="PANTHER" id="PTHR30055">
    <property type="entry name" value="HTH-TYPE TRANSCRIPTIONAL REGULATOR RUTR"/>
    <property type="match status" value="1"/>
</dbReference>
<evidence type="ECO:0000313" key="6">
    <source>
        <dbReference type="EMBL" id="AQU69129.1"/>
    </source>
</evidence>
<feature type="DNA-binding region" description="H-T-H motif" evidence="4">
    <location>
        <begin position="32"/>
        <end position="51"/>
    </location>
</feature>
<dbReference type="InterPro" id="IPR041490">
    <property type="entry name" value="KstR2_TetR_C"/>
</dbReference>
<organism evidence="6 7">
    <name type="scientific">Streptomyces niveus</name>
    <name type="common">Streptomyces spheroides</name>
    <dbReference type="NCBI Taxonomy" id="193462"/>
    <lineage>
        <taxon>Bacteria</taxon>
        <taxon>Bacillati</taxon>
        <taxon>Actinomycetota</taxon>
        <taxon>Actinomycetes</taxon>
        <taxon>Kitasatosporales</taxon>
        <taxon>Streptomycetaceae</taxon>
        <taxon>Streptomyces</taxon>
    </lineage>
</organism>
<dbReference type="OrthoDB" id="3172830at2"/>
<dbReference type="Pfam" id="PF17932">
    <property type="entry name" value="TetR_C_24"/>
    <property type="match status" value="1"/>
</dbReference>
<dbReference type="InterPro" id="IPR050109">
    <property type="entry name" value="HTH-type_TetR-like_transc_reg"/>
</dbReference>
<evidence type="ECO:0000256" key="3">
    <source>
        <dbReference type="ARBA" id="ARBA00023163"/>
    </source>
</evidence>
<dbReference type="Proteomes" id="UP000189677">
    <property type="component" value="Chromosome"/>
</dbReference>
<dbReference type="AlphaFoldDB" id="A0A1U9QYF1"/>
<dbReference type="KEGG" id="snw:BBN63_26080"/>
<dbReference type="EMBL" id="CP018047">
    <property type="protein sequence ID" value="AQU69129.1"/>
    <property type="molecule type" value="Genomic_DNA"/>
</dbReference>
<dbReference type="InterPro" id="IPR001647">
    <property type="entry name" value="HTH_TetR"/>
</dbReference>
<keyword evidence="7" id="KW-1185">Reference proteome</keyword>
<dbReference type="PROSITE" id="PS50977">
    <property type="entry name" value="HTH_TETR_2"/>
    <property type="match status" value="1"/>
</dbReference>
<gene>
    <name evidence="6" type="ORF">BBN63_26080</name>
</gene>
<reference evidence="6 7" key="1">
    <citation type="submission" date="2016-11" db="EMBL/GenBank/DDBJ databases">
        <title>Complete genome sequence of Streptomyces niveus SCSIO 3406.</title>
        <authorList>
            <person name="Zhu Q."/>
            <person name="Cheng W."/>
            <person name="Song Y."/>
            <person name="Li Q."/>
            <person name="Ju J."/>
        </authorList>
    </citation>
    <scope>NUCLEOTIDE SEQUENCE [LARGE SCALE GENOMIC DNA]</scope>
    <source>
        <strain evidence="6 7">SCSIO 3406</strain>
    </source>
</reference>
<dbReference type="Pfam" id="PF00440">
    <property type="entry name" value="TetR_N"/>
    <property type="match status" value="1"/>
</dbReference>
<dbReference type="GO" id="GO:0045892">
    <property type="term" value="P:negative regulation of DNA-templated transcription"/>
    <property type="evidence" value="ECO:0007669"/>
    <property type="project" value="UniProtKB-ARBA"/>
</dbReference>
<dbReference type="SUPFAM" id="SSF48498">
    <property type="entry name" value="Tetracyclin repressor-like, C-terminal domain"/>
    <property type="match status" value="1"/>
</dbReference>
<dbReference type="PANTHER" id="PTHR30055:SF238">
    <property type="entry name" value="MYCOFACTOCIN BIOSYNTHESIS TRANSCRIPTIONAL REGULATOR MFTR-RELATED"/>
    <property type="match status" value="1"/>
</dbReference>
<sequence length="207" mass="22520">MDSSSTRRRATRQKLYEAAVTLIAEQGFSATTVDEIAERAGVAKGTVYYNFKSKTELFEELLRHGVGLLTASLRTAADETAERDGTSVEALDAMIRAGLAFIDRYPAFTQLYVAELWRTNRAWQSTLLVVRQQAVAVVEKVLQEGIDGGELSREIDVPLTAAALVGMVLVAALDWQAFQPERSIDDVHSALSLLLHGRVGGGGPGQR</sequence>